<comment type="caution">
    <text evidence="1">The sequence shown here is derived from an EMBL/GenBank/DDBJ whole genome shotgun (WGS) entry which is preliminary data.</text>
</comment>
<accession>A0ACB8T558</accession>
<dbReference type="Proteomes" id="UP000814140">
    <property type="component" value="Unassembled WGS sequence"/>
</dbReference>
<name>A0ACB8T558_9AGAM</name>
<organism evidence="1 2">
    <name type="scientific">Artomyces pyxidatus</name>
    <dbReference type="NCBI Taxonomy" id="48021"/>
    <lineage>
        <taxon>Eukaryota</taxon>
        <taxon>Fungi</taxon>
        <taxon>Dikarya</taxon>
        <taxon>Basidiomycota</taxon>
        <taxon>Agaricomycotina</taxon>
        <taxon>Agaricomycetes</taxon>
        <taxon>Russulales</taxon>
        <taxon>Auriscalpiaceae</taxon>
        <taxon>Artomyces</taxon>
    </lineage>
</organism>
<dbReference type="EMBL" id="MU277202">
    <property type="protein sequence ID" value="KAI0063678.1"/>
    <property type="molecule type" value="Genomic_DNA"/>
</dbReference>
<protein>
    <submittedName>
        <fullName evidence="1">Uncharacterized protein</fullName>
    </submittedName>
</protein>
<reference evidence="1" key="2">
    <citation type="journal article" date="2022" name="New Phytol.">
        <title>Evolutionary transition to the ectomycorrhizal habit in the genomes of a hyperdiverse lineage of mushroom-forming fungi.</title>
        <authorList>
            <person name="Looney B."/>
            <person name="Miyauchi S."/>
            <person name="Morin E."/>
            <person name="Drula E."/>
            <person name="Courty P.E."/>
            <person name="Kohler A."/>
            <person name="Kuo A."/>
            <person name="LaButti K."/>
            <person name="Pangilinan J."/>
            <person name="Lipzen A."/>
            <person name="Riley R."/>
            <person name="Andreopoulos W."/>
            <person name="He G."/>
            <person name="Johnson J."/>
            <person name="Nolan M."/>
            <person name="Tritt A."/>
            <person name="Barry K.W."/>
            <person name="Grigoriev I.V."/>
            <person name="Nagy L.G."/>
            <person name="Hibbett D."/>
            <person name="Henrissat B."/>
            <person name="Matheny P.B."/>
            <person name="Labbe J."/>
            <person name="Martin F.M."/>
        </authorList>
    </citation>
    <scope>NUCLEOTIDE SEQUENCE</scope>
    <source>
        <strain evidence="1">HHB10654</strain>
    </source>
</reference>
<keyword evidence="2" id="KW-1185">Reference proteome</keyword>
<sequence length="374" mass="41469">MDIALVIECVLYGVYMLLFMVALTVLIPKPKTIANVCMLVVTSVMFGIVSLRIVLHIYLEDVATLSYRTVIYLILERYLPTVNFVLGDAIVAWRAWVIWDCSYRIVVIPVLLLAVTTAIVTAELVSGVRFAASLAWEEGLGYSFETDLRIAVALTLGTNLIVTGLIGYRTWIRHRTVTPRQVRVGHDRIQALLILLIESGALYCCIWIAYLSAAWKYGDLENPSLAFEIFDSALPQLVGIYPTLIIVLCSLQRSYHDTAMTSDCANLPMAPPQYSPEHYTHSRAEDPFVPSKDSDTPESRPVSVGSAMIFYVAPSRSENPPSYIDLCASNVDLAPASVVRSPYHPNPLRRRSDSSSPADDSSVPELDYLDTDSV</sequence>
<reference evidence="1" key="1">
    <citation type="submission" date="2021-03" db="EMBL/GenBank/DDBJ databases">
        <authorList>
            <consortium name="DOE Joint Genome Institute"/>
            <person name="Ahrendt S."/>
            <person name="Looney B.P."/>
            <person name="Miyauchi S."/>
            <person name="Morin E."/>
            <person name="Drula E."/>
            <person name="Courty P.E."/>
            <person name="Chicoki N."/>
            <person name="Fauchery L."/>
            <person name="Kohler A."/>
            <person name="Kuo A."/>
            <person name="Labutti K."/>
            <person name="Pangilinan J."/>
            <person name="Lipzen A."/>
            <person name="Riley R."/>
            <person name="Andreopoulos W."/>
            <person name="He G."/>
            <person name="Johnson J."/>
            <person name="Barry K.W."/>
            <person name="Grigoriev I.V."/>
            <person name="Nagy L."/>
            <person name="Hibbett D."/>
            <person name="Henrissat B."/>
            <person name="Matheny P.B."/>
            <person name="Labbe J."/>
            <person name="Martin F."/>
        </authorList>
    </citation>
    <scope>NUCLEOTIDE SEQUENCE</scope>
    <source>
        <strain evidence="1">HHB10654</strain>
    </source>
</reference>
<proteinExistence type="predicted"/>
<gene>
    <name evidence="1" type="ORF">BV25DRAFT_1915153</name>
</gene>
<evidence type="ECO:0000313" key="2">
    <source>
        <dbReference type="Proteomes" id="UP000814140"/>
    </source>
</evidence>
<evidence type="ECO:0000313" key="1">
    <source>
        <dbReference type="EMBL" id="KAI0063678.1"/>
    </source>
</evidence>